<evidence type="ECO:0000256" key="3">
    <source>
        <dbReference type="ARBA" id="ARBA00023136"/>
    </source>
</evidence>
<dbReference type="RefSeq" id="WP_174881456.1">
    <property type="nucleotide sequence ID" value="NZ_CADEPK010000358.1"/>
</dbReference>
<feature type="transmembrane region" description="Helical" evidence="5">
    <location>
        <begin position="399"/>
        <end position="418"/>
    </location>
</feature>
<dbReference type="Proteomes" id="UP001232245">
    <property type="component" value="Unassembled WGS sequence"/>
</dbReference>
<proteinExistence type="inferred from homology"/>
<keyword evidence="5" id="KW-0812">Transmembrane</keyword>
<evidence type="ECO:0000313" key="7">
    <source>
        <dbReference type="Proteomes" id="UP001232245"/>
    </source>
</evidence>
<dbReference type="PANTHER" id="PTHR22550:SF5">
    <property type="entry name" value="LEUCINE ZIPPER PROTEIN 4"/>
    <property type="match status" value="1"/>
</dbReference>
<comment type="subcellular location">
    <subcellularLocation>
        <location evidence="4">Cell membrane</location>
    </subcellularLocation>
    <subcellularLocation>
        <location evidence="1">Membrane</location>
        <topology evidence="1">Multi-pass membrane protein</topology>
    </subcellularLocation>
</comment>
<dbReference type="PANTHER" id="PTHR22550">
    <property type="entry name" value="SPORE GERMINATION PROTEIN"/>
    <property type="match status" value="1"/>
</dbReference>
<evidence type="ECO:0000313" key="6">
    <source>
        <dbReference type="EMBL" id="MDQ0227482.1"/>
    </source>
</evidence>
<feature type="transmembrane region" description="Helical" evidence="5">
    <location>
        <begin position="307"/>
        <end position="326"/>
    </location>
</feature>
<gene>
    <name evidence="6" type="ORF">J2S02_003827</name>
</gene>
<sequence length="508" mass="57530">MKIPFFKTKRQADIKDDRLEEKKKKEVEQPFSWQISKDIETLKHIYSLPDNIDFVVREFTLRMNNKKAVLFFVPSLTDIQLIQEQIIKPLIMNEKKSEIPSCISISTIKEETCMKKAIEELNSGETVLLVEGETKAFIIKTGKVAGRSVEKPQNETTLFGPKESFIEKADVNISLIRKKIRNENFKVEKMSIGNSTNNEVFLVYQNNLANKQILKEVKQRINHVKRDDIQNLELLVQIIEDRKSSLFPTVLQTERPDRAASFLEDGHIILIMNNSPIALITPATFWTFLHSADDHYLRFIYGNFTRALRLIAVFITLFTPSIYIAITNYHREMLPADLLLAIAGAREMVPFPAIIELFLMELAFELIREAGIRVPAPIGPTIGIVGALILGQAAVEANVVSPIVVIVVAITGLSSFAISDVNLNYAIRIARFGFLIAASLLGIFGMVGCFLIGLFYVSVFKSFGVPYFAPMTPKYKSSNDTLFRRMIKNERFRPAYLKTKDIKKGAAE</sequence>
<dbReference type="Pfam" id="PF03323">
    <property type="entry name" value="GerA"/>
    <property type="match status" value="1"/>
</dbReference>
<feature type="transmembrane region" description="Helical" evidence="5">
    <location>
        <begin position="430"/>
        <end position="457"/>
    </location>
</feature>
<accession>A0ABT9Z6N8</accession>
<keyword evidence="7" id="KW-1185">Reference proteome</keyword>
<dbReference type="InterPro" id="IPR004995">
    <property type="entry name" value="Spore_Ger"/>
</dbReference>
<keyword evidence="5" id="KW-1133">Transmembrane helix</keyword>
<evidence type="ECO:0000256" key="1">
    <source>
        <dbReference type="ARBA" id="ARBA00004141"/>
    </source>
</evidence>
<dbReference type="InterPro" id="IPR050768">
    <property type="entry name" value="UPF0353/GerABKA_families"/>
</dbReference>
<organism evidence="6 7">
    <name type="scientific">Metabacillus niabensis</name>
    <dbReference type="NCBI Taxonomy" id="324854"/>
    <lineage>
        <taxon>Bacteria</taxon>
        <taxon>Bacillati</taxon>
        <taxon>Bacillota</taxon>
        <taxon>Bacilli</taxon>
        <taxon>Bacillales</taxon>
        <taxon>Bacillaceae</taxon>
        <taxon>Metabacillus</taxon>
    </lineage>
</organism>
<keyword evidence="3 4" id="KW-0472">Membrane</keyword>
<dbReference type="EMBL" id="JAUSTZ010000009">
    <property type="protein sequence ID" value="MDQ0227482.1"/>
    <property type="molecule type" value="Genomic_DNA"/>
</dbReference>
<reference evidence="6 7" key="1">
    <citation type="submission" date="2023-07" db="EMBL/GenBank/DDBJ databases">
        <title>Genomic Encyclopedia of Type Strains, Phase IV (KMG-IV): sequencing the most valuable type-strain genomes for metagenomic binning, comparative biology and taxonomic classification.</title>
        <authorList>
            <person name="Goeker M."/>
        </authorList>
    </citation>
    <scope>NUCLEOTIDE SEQUENCE [LARGE SCALE GENOMIC DNA]</scope>
    <source>
        <strain evidence="6 7">DSM 17723</strain>
    </source>
</reference>
<evidence type="ECO:0000256" key="5">
    <source>
        <dbReference type="SAM" id="Phobius"/>
    </source>
</evidence>
<comment type="caution">
    <text evidence="6">The sequence shown here is derived from an EMBL/GenBank/DDBJ whole genome shotgun (WGS) entry which is preliminary data.</text>
</comment>
<feature type="transmembrane region" description="Helical" evidence="5">
    <location>
        <begin position="372"/>
        <end position="393"/>
    </location>
</feature>
<evidence type="ECO:0000256" key="2">
    <source>
        <dbReference type="ARBA" id="ARBA00005278"/>
    </source>
</evidence>
<comment type="similarity">
    <text evidence="2 4">Belongs to the GerABKA family.</text>
</comment>
<feature type="transmembrane region" description="Helical" evidence="5">
    <location>
        <begin position="338"/>
        <end position="360"/>
    </location>
</feature>
<evidence type="ECO:0000256" key="4">
    <source>
        <dbReference type="PIRNR" id="PIRNR005690"/>
    </source>
</evidence>
<dbReference type="PIRSF" id="PIRSF005690">
    <property type="entry name" value="GerBA"/>
    <property type="match status" value="1"/>
</dbReference>
<protein>
    <submittedName>
        <fullName evidence="6">Spore germination protein KA</fullName>
    </submittedName>
</protein>
<name>A0ABT9Z6N8_9BACI</name>